<reference evidence="9 10" key="1">
    <citation type="submission" date="2019-07" db="EMBL/GenBank/DDBJ databases">
        <title>Reinekea sp. strain SSH23 genome sequencing and assembly.</title>
        <authorList>
            <person name="Kim I."/>
        </authorList>
    </citation>
    <scope>NUCLEOTIDE SEQUENCE [LARGE SCALE GENOMIC DNA]</scope>
    <source>
        <strain evidence="9 10">SSH23</strain>
    </source>
</reference>
<dbReference type="InterPro" id="IPR004089">
    <property type="entry name" value="MCPsignal_dom"/>
</dbReference>
<feature type="transmembrane region" description="Helical" evidence="6">
    <location>
        <begin position="21"/>
        <end position="40"/>
    </location>
</feature>
<protein>
    <submittedName>
        <fullName evidence="9">Methyl-accepting chemotaxis protein</fullName>
    </submittedName>
</protein>
<keyword evidence="6" id="KW-1133">Transmembrane helix</keyword>
<evidence type="ECO:0000256" key="1">
    <source>
        <dbReference type="ARBA" id="ARBA00004370"/>
    </source>
</evidence>
<organism evidence="9 10">
    <name type="scientific">Reinekea thalattae</name>
    <dbReference type="NCBI Taxonomy" id="2593301"/>
    <lineage>
        <taxon>Bacteria</taxon>
        <taxon>Pseudomonadati</taxon>
        <taxon>Pseudomonadota</taxon>
        <taxon>Gammaproteobacteria</taxon>
        <taxon>Oceanospirillales</taxon>
        <taxon>Saccharospirillaceae</taxon>
        <taxon>Reinekea</taxon>
    </lineage>
</organism>
<gene>
    <name evidence="9" type="ORF">FME95_12435</name>
</gene>
<proteinExistence type="inferred from homology"/>
<dbReference type="CDD" id="cd06225">
    <property type="entry name" value="HAMP"/>
    <property type="match status" value="1"/>
</dbReference>
<dbReference type="GO" id="GO:0007165">
    <property type="term" value="P:signal transduction"/>
    <property type="evidence" value="ECO:0007669"/>
    <property type="project" value="UniProtKB-KW"/>
</dbReference>
<evidence type="ECO:0000313" key="10">
    <source>
        <dbReference type="Proteomes" id="UP000321764"/>
    </source>
</evidence>
<feature type="transmembrane region" description="Helical" evidence="6">
    <location>
        <begin position="333"/>
        <end position="355"/>
    </location>
</feature>
<name>A0A5C8Z2A1_9GAMM</name>
<dbReference type="Pfam" id="PF00672">
    <property type="entry name" value="HAMP"/>
    <property type="match status" value="1"/>
</dbReference>
<comment type="similarity">
    <text evidence="3">Belongs to the methyl-accepting chemotaxis (MCP) protein family.</text>
</comment>
<feature type="domain" description="HAMP" evidence="8">
    <location>
        <begin position="356"/>
        <end position="408"/>
    </location>
</feature>
<dbReference type="GO" id="GO:0006935">
    <property type="term" value="P:chemotaxis"/>
    <property type="evidence" value="ECO:0007669"/>
    <property type="project" value="UniProtKB-ARBA"/>
</dbReference>
<keyword evidence="10" id="KW-1185">Reference proteome</keyword>
<dbReference type="AlphaFoldDB" id="A0A5C8Z2A1"/>
<sequence length="689" mass="75745">MPSLFSIKSLQELPISVASKLIAGFAAIVLMLLFIATQSISDYHHTQKTMKQLVSLSESMLQETTRVQSSLLVFLSDFKKTTEQTTTEGVQSVLAEADQQKQLIQAALTAVASYISQDSKFSYASDADIEQEKQAIETIWLQVESAASIKRQQLELEQQRQAISEELTQVEATLDAYFDELIWKAFGDEQLLVLAELYSSFLTSFNVIKDLDLAMTLENLNEAEQKFGDWQADHLQYSYALLQLVYENEAFREDAEFVDQMTASIERLVVAEDGLLVARAQAIRLQQQAQTNLEQADVSIGATLDAVIELNEHANLYSQLIAKDIERSMQRSILMIMFSSVVAVVVSVLISLLVLQSIRKPLKLMMQALRKLANGDLSYRFKRHSNDEFGELSAATEQVNHRLTEMITAIKQGSDHLSKVSVSTQASSDKTLQQVELQANELNSIATSMQEMTHTVTVVADSAVAAKEEVVLVNHLSTNADQNMRTGQQGISALRGHLSTAVSLIGRTSEAVGNIEQILLVIRSIAEQTNLLALNAAIEAARAGEQGRGFAVVADEVRSLANRTESSTSEIDALIAELNRSVIDASAAIEEGSVMANDNDERFSELMSIFLELNQSIEKLGRSSDHIANIASDQALTAEEINQQVVAISDAAEDAKQEVSDVAANIADVAEVSDRLQSMITAFNIERQS</sequence>
<dbReference type="PANTHER" id="PTHR32089:SF70">
    <property type="entry name" value="ENERGY TAXIS MODULATING METHYL ACCEPTING SENSORY TRANSDUCER"/>
    <property type="match status" value="1"/>
</dbReference>
<evidence type="ECO:0000256" key="4">
    <source>
        <dbReference type="PROSITE-ProRule" id="PRU00284"/>
    </source>
</evidence>
<evidence type="ECO:0000256" key="5">
    <source>
        <dbReference type="SAM" id="Coils"/>
    </source>
</evidence>
<dbReference type="SMART" id="SM00283">
    <property type="entry name" value="MA"/>
    <property type="match status" value="1"/>
</dbReference>
<keyword evidence="2 4" id="KW-0807">Transducer</keyword>
<dbReference type="Pfam" id="PF00015">
    <property type="entry name" value="MCPsignal"/>
    <property type="match status" value="1"/>
</dbReference>
<evidence type="ECO:0000259" key="7">
    <source>
        <dbReference type="PROSITE" id="PS50111"/>
    </source>
</evidence>
<dbReference type="GO" id="GO:0016020">
    <property type="term" value="C:membrane"/>
    <property type="evidence" value="ECO:0007669"/>
    <property type="project" value="UniProtKB-SubCell"/>
</dbReference>
<dbReference type="InterPro" id="IPR003660">
    <property type="entry name" value="HAMP_dom"/>
</dbReference>
<dbReference type="RefSeq" id="WP_147714828.1">
    <property type="nucleotide sequence ID" value="NZ_VKAD01000003.1"/>
</dbReference>
<comment type="caution">
    <text evidence="9">The sequence shown here is derived from an EMBL/GenBank/DDBJ whole genome shotgun (WGS) entry which is preliminary data.</text>
</comment>
<dbReference type="EMBL" id="VKAD01000003">
    <property type="protein sequence ID" value="TXR51333.1"/>
    <property type="molecule type" value="Genomic_DNA"/>
</dbReference>
<accession>A0A5C8Z2A1</accession>
<dbReference type="PANTHER" id="PTHR32089">
    <property type="entry name" value="METHYL-ACCEPTING CHEMOTAXIS PROTEIN MCPB"/>
    <property type="match status" value="1"/>
</dbReference>
<evidence type="ECO:0000256" key="6">
    <source>
        <dbReference type="SAM" id="Phobius"/>
    </source>
</evidence>
<dbReference type="OrthoDB" id="2489132at2"/>
<dbReference type="PROSITE" id="PS50111">
    <property type="entry name" value="CHEMOTAXIS_TRANSDUC_2"/>
    <property type="match status" value="1"/>
</dbReference>
<dbReference type="SMART" id="SM00304">
    <property type="entry name" value="HAMP"/>
    <property type="match status" value="1"/>
</dbReference>
<dbReference type="Proteomes" id="UP000321764">
    <property type="component" value="Unassembled WGS sequence"/>
</dbReference>
<keyword evidence="5" id="KW-0175">Coiled coil</keyword>
<comment type="subcellular location">
    <subcellularLocation>
        <location evidence="1">Membrane</location>
    </subcellularLocation>
</comment>
<dbReference type="PROSITE" id="PS50885">
    <property type="entry name" value="HAMP"/>
    <property type="match status" value="1"/>
</dbReference>
<keyword evidence="6" id="KW-0472">Membrane</keyword>
<dbReference type="FunFam" id="1.10.287.950:FF:000001">
    <property type="entry name" value="Methyl-accepting chemotaxis sensory transducer"/>
    <property type="match status" value="1"/>
</dbReference>
<evidence type="ECO:0000256" key="2">
    <source>
        <dbReference type="ARBA" id="ARBA00023224"/>
    </source>
</evidence>
<dbReference type="Gene3D" id="1.10.287.950">
    <property type="entry name" value="Methyl-accepting chemotaxis protein"/>
    <property type="match status" value="1"/>
</dbReference>
<feature type="domain" description="Methyl-accepting transducer" evidence="7">
    <location>
        <begin position="413"/>
        <end position="649"/>
    </location>
</feature>
<dbReference type="SUPFAM" id="SSF58104">
    <property type="entry name" value="Methyl-accepting chemotaxis protein (MCP) signaling domain"/>
    <property type="match status" value="1"/>
</dbReference>
<evidence type="ECO:0000313" key="9">
    <source>
        <dbReference type="EMBL" id="TXR51333.1"/>
    </source>
</evidence>
<evidence type="ECO:0000256" key="3">
    <source>
        <dbReference type="ARBA" id="ARBA00029447"/>
    </source>
</evidence>
<keyword evidence="6" id="KW-0812">Transmembrane</keyword>
<evidence type="ECO:0000259" key="8">
    <source>
        <dbReference type="PROSITE" id="PS50885"/>
    </source>
</evidence>
<feature type="coiled-coil region" evidence="5">
    <location>
        <begin position="146"/>
        <end position="173"/>
    </location>
</feature>